<dbReference type="EMBL" id="PSQE01000004">
    <property type="protein sequence ID" value="RHN60213.1"/>
    <property type="molecule type" value="Genomic_DNA"/>
</dbReference>
<gene>
    <name evidence="1" type="ORF">MtrunA17_Chr4g0023181</name>
</gene>
<evidence type="ECO:0000313" key="1">
    <source>
        <dbReference type="EMBL" id="RHN60213.1"/>
    </source>
</evidence>
<accession>A0A396I628</accession>
<sequence length="199" mass="23671">MIDRLLDRLRLYDTEEIVTLEYEKYLLSWKIKQWDNQISRLNVRCDLHEVNHQGTDCEGLKELININYNTQLQNILDDILILNQVSFEKFEVQCGDLVGKANECEKQLVEMETGCHVVVEENAQVRNVGLYLKSQPTGLKEIIHLQRYIYYCFWWESSNAESLAVGSWEHLLHCMKFMEFLPNKRKKKDDIFFLSYFPP</sequence>
<reference evidence="2" key="1">
    <citation type="journal article" date="2018" name="Nat. Plants">
        <title>Whole-genome landscape of Medicago truncatula symbiotic genes.</title>
        <authorList>
            <person name="Pecrix Y."/>
            <person name="Staton S.E."/>
            <person name="Sallet E."/>
            <person name="Lelandais-Briere C."/>
            <person name="Moreau S."/>
            <person name="Carrere S."/>
            <person name="Blein T."/>
            <person name="Jardinaud M.F."/>
            <person name="Latrasse D."/>
            <person name="Zouine M."/>
            <person name="Zahm M."/>
            <person name="Kreplak J."/>
            <person name="Mayjonade B."/>
            <person name="Satge C."/>
            <person name="Perez M."/>
            <person name="Cauet S."/>
            <person name="Marande W."/>
            <person name="Chantry-Darmon C."/>
            <person name="Lopez-Roques C."/>
            <person name="Bouchez O."/>
            <person name="Berard A."/>
            <person name="Debelle F."/>
            <person name="Munos S."/>
            <person name="Bendahmane A."/>
            <person name="Berges H."/>
            <person name="Niebel A."/>
            <person name="Buitink J."/>
            <person name="Frugier F."/>
            <person name="Benhamed M."/>
            <person name="Crespi M."/>
            <person name="Gouzy J."/>
            <person name="Gamas P."/>
        </authorList>
    </citation>
    <scope>NUCLEOTIDE SEQUENCE [LARGE SCALE GENOMIC DNA]</scope>
    <source>
        <strain evidence="2">cv. Jemalong A17</strain>
    </source>
</reference>
<proteinExistence type="predicted"/>
<name>A0A396I628_MEDTR</name>
<dbReference type="Proteomes" id="UP000265566">
    <property type="component" value="Chromosome 4"/>
</dbReference>
<evidence type="ECO:0000313" key="2">
    <source>
        <dbReference type="Proteomes" id="UP000265566"/>
    </source>
</evidence>
<protein>
    <submittedName>
        <fullName evidence="1">Uncharacterized protein</fullName>
    </submittedName>
</protein>
<organism evidence="1 2">
    <name type="scientific">Medicago truncatula</name>
    <name type="common">Barrel medic</name>
    <name type="synonym">Medicago tribuloides</name>
    <dbReference type="NCBI Taxonomy" id="3880"/>
    <lineage>
        <taxon>Eukaryota</taxon>
        <taxon>Viridiplantae</taxon>
        <taxon>Streptophyta</taxon>
        <taxon>Embryophyta</taxon>
        <taxon>Tracheophyta</taxon>
        <taxon>Spermatophyta</taxon>
        <taxon>Magnoliopsida</taxon>
        <taxon>eudicotyledons</taxon>
        <taxon>Gunneridae</taxon>
        <taxon>Pentapetalae</taxon>
        <taxon>rosids</taxon>
        <taxon>fabids</taxon>
        <taxon>Fabales</taxon>
        <taxon>Fabaceae</taxon>
        <taxon>Papilionoideae</taxon>
        <taxon>50 kb inversion clade</taxon>
        <taxon>NPAAA clade</taxon>
        <taxon>Hologalegina</taxon>
        <taxon>IRL clade</taxon>
        <taxon>Trifolieae</taxon>
        <taxon>Medicago</taxon>
    </lineage>
</organism>
<dbReference type="AlphaFoldDB" id="A0A396I628"/>
<comment type="caution">
    <text evidence="1">The sequence shown here is derived from an EMBL/GenBank/DDBJ whole genome shotgun (WGS) entry which is preliminary data.</text>
</comment>
<dbReference type="Gramene" id="rna22475">
    <property type="protein sequence ID" value="RHN60213.1"/>
    <property type="gene ID" value="gene22475"/>
</dbReference>